<dbReference type="PIRSF" id="PIRSF006779">
    <property type="entry name" value="UCP006779"/>
    <property type="match status" value="1"/>
</dbReference>
<dbReference type="RefSeq" id="WP_311665887.1">
    <property type="nucleotide sequence ID" value="NZ_JAVRHT010000061.1"/>
</dbReference>
<dbReference type="InterPro" id="IPR023227">
    <property type="entry name" value="SAM_OH_AdoTrfase_C_sf"/>
</dbReference>
<dbReference type="Gene3D" id="3.40.50.10790">
    <property type="entry name" value="S-adenosyl-l-methionine hydroxide adenosyltransferase, N-terminal"/>
    <property type="match status" value="1"/>
</dbReference>
<dbReference type="Proteomes" id="UP001267426">
    <property type="component" value="Unassembled WGS sequence"/>
</dbReference>
<dbReference type="InterPro" id="IPR046470">
    <property type="entry name" value="SAM_HAT_C"/>
</dbReference>
<protein>
    <submittedName>
        <fullName evidence="5">SAM-dependent chlorinase/fluorinase</fullName>
    </submittedName>
</protein>
<comment type="caution">
    <text evidence="5">The sequence shown here is derived from an EMBL/GenBank/DDBJ whole genome shotgun (WGS) entry which is preliminary data.</text>
</comment>
<name>A0ABU3BV95_9BACT</name>
<evidence type="ECO:0000313" key="6">
    <source>
        <dbReference type="Proteomes" id="UP001267426"/>
    </source>
</evidence>
<feature type="domain" description="S-adenosyl-l-methionine hydroxide adenosyltransferase C-terminal" evidence="4">
    <location>
        <begin position="175"/>
        <end position="256"/>
    </location>
</feature>
<dbReference type="Pfam" id="PF01887">
    <property type="entry name" value="SAM_HAT_N"/>
    <property type="match status" value="1"/>
</dbReference>
<evidence type="ECO:0000259" key="4">
    <source>
        <dbReference type="Pfam" id="PF20257"/>
    </source>
</evidence>
<dbReference type="PANTHER" id="PTHR35092">
    <property type="entry name" value="CHLORINASE MJ1651"/>
    <property type="match status" value="1"/>
</dbReference>
<gene>
    <name evidence="5" type="ORF">RM540_15775</name>
</gene>
<sequence length="278" mass="28381">MIVTLTTDFGLRDGYVAAMKGAMLAAAPDVRAVDVTHEVPAQDVMAAAFVLRGAAPFFPAGTVHLAVVDPGVGTLRRAIAARLVVGGTPCRFVGPDNGILPLLADGPPVEAVVLDRPGAWRTPVPSDTFHGRDVFGPVAAALAAGAALDDVGSPAGPLAPLHWPLPRVDAEGVEGMVLHVDRFGNCTTNIPREALAGRGGFKAYVGSSVLRRHAPSYGHVAAGEPLTLFGSSGHLEIAVNRGDAAALLSVVRGAPVSVVFEAAPAPPPRTRTRSASAA</sequence>
<dbReference type="InterPro" id="IPR002747">
    <property type="entry name" value="SAM_OH_AdoTrfase"/>
</dbReference>
<dbReference type="EMBL" id="JAVRHT010000061">
    <property type="protein sequence ID" value="MDT0633214.1"/>
    <property type="molecule type" value="Genomic_DNA"/>
</dbReference>
<evidence type="ECO:0000256" key="2">
    <source>
        <dbReference type="ARBA" id="ARBA00024035"/>
    </source>
</evidence>
<proteinExistence type="inferred from homology"/>
<dbReference type="SUPFAM" id="SSF101852">
    <property type="entry name" value="Bacterial fluorinating enzyme, C-terminal domain"/>
    <property type="match status" value="1"/>
</dbReference>
<accession>A0ABU3BV95</accession>
<evidence type="ECO:0000259" key="3">
    <source>
        <dbReference type="Pfam" id="PF01887"/>
    </source>
</evidence>
<evidence type="ECO:0000256" key="1">
    <source>
        <dbReference type="ARBA" id="ARBA00022691"/>
    </source>
</evidence>
<dbReference type="Pfam" id="PF20257">
    <property type="entry name" value="SAM_HAT_C"/>
    <property type="match status" value="1"/>
</dbReference>
<dbReference type="SUPFAM" id="SSF102522">
    <property type="entry name" value="Bacterial fluorinating enzyme, N-terminal domain"/>
    <property type="match status" value="1"/>
</dbReference>
<evidence type="ECO:0000313" key="5">
    <source>
        <dbReference type="EMBL" id="MDT0633214.1"/>
    </source>
</evidence>
<comment type="similarity">
    <text evidence="2">Belongs to the SAM hydrolase / SAM-dependent halogenase family.</text>
</comment>
<dbReference type="PANTHER" id="PTHR35092:SF1">
    <property type="entry name" value="CHLORINASE MJ1651"/>
    <property type="match status" value="1"/>
</dbReference>
<reference evidence="5 6" key="1">
    <citation type="submission" date="2023-09" db="EMBL/GenBank/DDBJ databases">
        <authorList>
            <person name="Rey-Velasco X."/>
        </authorList>
    </citation>
    <scope>NUCLEOTIDE SEQUENCE [LARGE SCALE GENOMIC DNA]</scope>
    <source>
        <strain evidence="5 6">F394</strain>
    </source>
</reference>
<dbReference type="InterPro" id="IPR046469">
    <property type="entry name" value="SAM_HAT_N"/>
</dbReference>
<feature type="domain" description="S-adenosyl-l-methionine hydroxide adenosyltransferase N-terminal" evidence="3">
    <location>
        <begin position="3"/>
        <end position="152"/>
    </location>
</feature>
<dbReference type="Gene3D" id="2.40.30.90">
    <property type="entry name" value="Bacterial fluorinating enzyme like"/>
    <property type="match status" value="1"/>
</dbReference>
<keyword evidence="1" id="KW-0949">S-adenosyl-L-methionine</keyword>
<dbReference type="InterPro" id="IPR023228">
    <property type="entry name" value="SAM_OH_AdoTrfase_N_sf"/>
</dbReference>
<keyword evidence="6" id="KW-1185">Reference proteome</keyword>
<organism evidence="5 6">
    <name type="scientific">Rubrivirga litoralis</name>
    <dbReference type="NCBI Taxonomy" id="3075598"/>
    <lineage>
        <taxon>Bacteria</taxon>
        <taxon>Pseudomonadati</taxon>
        <taxon>Rhodothermota</taxon>
        <taxon>Rhodothermia</taxon>
        <taxon>Rhodothermales</taxon>
        <taxon>Rubricoccaceae</taxon>
        <taxon>Rubrivirga</taxon>
    </lineage>
</organism>